<dbReference type="Proteomes" id="UP000250443">
    <property type="component" value="Unassembled WGS sequence"/>
</dbReference>
<keyword evidence="7" id="KW-0547">Nucleotide-binding</keyword>
<dbReference type="InterPro" id="IPR003594">
    <property type="entry name" value="HATPase_dom"/>
</dbReference>
<evidence type="ECO:0000256" key="9">
    <source>
        <dbReference type="ARBA" id="ARBA00022840"/>
    </source>
</evidence>
<dbReference type="SMART" id="SM00387">
    <property type="entry name" value="HATPase_c"/>
    <property type="match status" value="1"/>
</dbReference>
<dbReference type="FunFam" id="3.30.565.10:FF:000023">
    <property type="entry name" value="PAS domain-containing sensor histidine kinase"/>
    <property type="match status" value="1"/>
</dbReference>
<dbReference type="Pfam" id="PF00512">
    <property type="entry name" value="HisKA"/>
    <property type="match status" value="1"/>
</dbReference>
<accession>A0A2X2CZJ0</accession>
<dbReference type="RefSeq" id="WP_010796086.1">
    <property type="nucleotide sequence ID" value="NZ_CP069262.1"/>
</dbReference>
<keyword evidence="10" id="KW-0902">Two-component regulatory system</keyword>
<comment type="subcellular location">
    <subcellularLocation>
        <location evidence="2">Cell membrane</location>
    </subcellularLocation>
</comment>
<dbReference type="GO" id="GO:0005886">
    <property type="term" value="C:plasma membrane"/>
    <property type="evidence" value="ECO:0007669"/>
    <property type="project" value="UniProtKB-SubCell"/>
</dbReference>
<keyword evidence="9" id="KW-0067">ATP-binding</keyword>
<evidence type="ECO:0000259" key="12">
    <source>
        <dbReference type="PROSITE" id="PS50109"/>
    </source>
</evidence>
<gene>
    <name evidence="14" type="primary">bphP_2</name>
    <name evidence="13" type="ORF">IRZ65_10375</name>
    <name evidence="14" type="ORF">NCTC11842_04340</name>
</gene>
<dbReference type="AlphaFoldDB" id="A0A2X2CZJ0"/>
<dbReference type="Pfam" id="PF01590">
    <property type="entry name" value="GAF"/>
    <property type="match status" value="1"/>
</dbReference>
<evidence type="ECO:0000256" key="3">
    <source>
        <dbReference type="ARBA" id="ARBA00012438"/>
    </source>
</evidence>
<dbReference type="InterPro" id="IPR050736">
    <property type="entry name" value="Sensor_HK_Regulatory"/>
</dbReference>
<dbReference type="PRINTS" id="PR00344">
    <property type="entry name" value="BCTRLSENSOR"/>
</dbReference>
<reference evidence="14 15" key="1">
    <citation type="submission" date="2018-06" db="EMBL/GenBank/DDBJ databases">
        <authorList>
            <consortium name="Pathogen Informatics"/>
            <person name="Doyle S."/>
        </authorList>
    </citation>
    <scope>NUCLEOTIDE SEQUENCE [LARGE SCALE GENOMIC DNA]</scope>
    <source>
        <strain evidence="14 15">NCTC11842</strain>
    </source>
</reference>
<evidence type="ECO:0000256" key="1">
    <source>
        <dbReference type="ARBA" id="ARBA00000085"/>
    </source>
</evidence>
<dbReference type="SUPFAM" id="SSF55874">
    <property type="entry name" value="ATPase domain of HSP90 chaperone/DNA topoisomerase II/histidine kinase"/>
    <property type="match status" value="1"/>
</dbReference>
<dbReference type="GO" id="GO:0000155">
    <property type="term" value="F:phosphorelay sensor kinase activity"/>
    <property type="evidence" value="ECO:0007669"/>
    <property type="project" value="InterPro"/>
</dbReference>
<dbReference type="Pfam" id="PF02518">
    <property type="entry name" value="HATPase_c"/>
    <property type="match status" value="1"/>
</dbReference>
<keyword evidence="16" id="KW-1185">Reference proteome</keyword>
<dbReference type="InterPro" id="IPR003018">
    <property type="entry name" value="GAF"/>
</dbReference>
<dbReference type="InterPro" id="IPR029016">
    <property type="entry name" value="GAF-like_dom_sf"/>
</dbReference>
<evidence type="ECO:0000256" key="8">
    <source>
        <dbReference type="ARBA" id="ARBA00022777"/>
    </source>
</evidence>
<keyword evidence="11" id="KW-0472">Membrane</keyword>
<dbReference type="Gene3D" id="3.30.450.40">
    <property type="match status" value="1"/>
</dbReference>
<dbReference type="SMART" id="SM00065">
    <property type="entry name" value="GAF"/>
    <property type="match status" value="1"/>
</dbReference>
<keyword evidence="5" id="KW-0597">Phosphoprotein</keyword>
<dbReference type="InterPro" id="IPR004358">
    <property type="entry name" value="Sig_transdc_His_kin-like_C"/>
</dbReference>
<evidence type="ECO:0000313" key="16">
    <source>
        <dbReference type="Proteomes" id="UP000626180"/>
    </source>
</evidence>
<evidence type="ECO:0000256" key="10">
    <source>
        <dbReference type="ARBA" id="ARBA00023012"/>
    </source>
</evidence>
<evidence type="ECO:0000313" key="14">
    <source>
        <dbReference type="EMBL" id="SPZ12213.1"/>
    </source>
</evidence>
<dbReference type="CDD" id="cd00075">
    <property type="entry name" value="HATPase"/>
    <property type="match status" value="1"/>
</dbReference>
<keyword evidence="8 14" id="KW-0418">Kinase</keyword>
<dbReference type="Gene3D" id="1.10.287.130">
    <property type="match status" value="1"/>
</dbReference>
<dbReference type="InterPro" id="IPR005467">
    <property type="entry name" value="His_kinase_dom"/>
</dbReference>
<keyword evidence="6 14" id="KW-0808">Transferase</keyword>
<dbReference type="Gene3D" id="3.30.565.10">
    <property type="entry name" value="Histidine kinase-like ATPase, C-terminal domain"/>
    <property type="match status" value="1"/>
</dbReference>
<name>A0A2X2CZJ0_PSELU</name>
<dbReference type="GO" id="GO:0005524">
    <property type="term" value="F:ATP binding"/>
    <property type="evidence" value="ECO:0007669"/>
    <property type="project" value="UniProtKB-KW"/>
</dbReference>
<evidence type="ECO:0000256" key="7">
    <source>
        <dbReference type="ARBA" id="ARBA00022741"/>
    </source>
</evidence>
<keyword evidence="4" id="KW-1003">Cell membrane</keyword>
<evidence type="ECO:0000313" key="15">
    <source>
        <dbReference type="Proteomes" id="UP000250443"/>
    </source>
</evidence>
<dbReference type="InterPro" id="IPR036890">
    <property type="entry name" value="HATPase_C_sf"/>
</dbReference>
<dbReference type="InterPro" id="IPR003661">
    <property type="entry name" value="HisK_dim/P_dom"/>
</dbReference>
<dbReference type="SUPFAM" id="SSF55781">
    <property type="entry name" value="GAF domain-like"/>
    <property type="match status" value="1"/>
</dbReference>
<dbReference type="SUPFAM" id="SSF47384">
    <property type="entry name" value="Homodimeric domain of signal transducing histidine kinase"/>
    <property type="match status" value="1"/>
</dbReference>
<organism evidence="14 15">
    <name type="scientific">Pseudomonas luteola</name>
    <dbReference type="NCBI Taxonomy" id="47886"/>
    <lineage>
        <taxon>Bacteria</taxon>
        <taxon>Pseudomonadati</taxon>
        <taxon>Pseudomonadota</taxon>
        <taxon>Gammaproteobacteria</taxon>
        <taxon>Pseudomonadales</taxon>
        <taxon>Pseudomonadaceae</taxon>
        <taxon>Pseudomonas</taxon>
    </lineage>
</organism>
<evidence type="ECO:0000256" key="5">
    <source>
        <dbReference type="ARBA" id="ARBA00022553"/>
    </source>
</evidence>
<reference evidence="13 16" key="2">
    <citation type="submission" date="2020-10" db="EMBL/GenBank/DDBJ databases">
        <title>Genome sequences of Pseudomonas isolates.</title>
        <authorList>
            <person name="Wessels L."/>
            <person name="Reich F."/>
            <person name="Hammerl J."/>
        </authorList>
    </citation>
    <scope>NUCLEOTIDE SEQUENCE [LARGE SCALE GENOMIC DNA]</scope>
    <source>
        <strain evidence="13 16">20-MO00624-0</strain>
    </source>
</reference>
<dbReference type="CDD" id="cd00082">
    <property type="entry name" value="HisKA"/>
    <property type="match status" value="1"/>
</dbReference>
<dbReference type="PANTHER" id="PTHR43711:SF31">
    <property type="entry name" value="HISTIDINE KINASE"/>
    <property type="match status" value="1"/>
</dbReference>
<evidence type="ECO:0000313" key="13">
    <source>
        <dbReference type="EMBL" id="MBF8641090.1"/>
    </source>
</evidence>
<sequence>MSHDAPCVSACKPAELIGDATRLAALHRTQLLDTPPEEGFDRLTAMAARLLGVPIAFISLVDDRRAFLKSQYGLPDFLASHWERSAYALGECILAERVPLIIDAAAQHPVAASLTMLPTGTGAFLAVPLKDSDGELLGYFAVADQCSRLWCPRDLELLGELAYSATREIKLRLAVQEVRQHARCARIAVRAREELLAVVAHDLRTPLSVLTMAFSLFDGITLNERQREVVSHAQKASGHMGKLIDELLEISQMEQSQLELRLALLDPHKLLEDAVAMLQPLAERSGIRLLTSCEQELPTIKGDYERLLRVFSNLVSNSVKFSQPGSTVWVSVVREAQGVRFTVSDNGPGIAESDLPFIFDRYWQVKKREHQGVGLGLAIVKTIVEAHGGTIQASSTLGEGSDFCFHLPLA</sequence>
<evidence type="ECO:0000256" key="11">
    <source>
        <dbReference type="ARBA" id="ARBA00023136"/>
    </source>
</evidence>
<evidence type="ECO:0000256" key="4">
    <source>
        <dbReference type="ARBA" id="ARBA00022475"/>
    </source>
</evidence>
<dbReference type="PANTHER" id="PTHR43711">
    <property type="entry name" value="TWO-COMPONENT HISTIDINE KINASE"/>
    <property type="match status" value="1"/>
</dbReference>
<dbReference type="SMART" id="SM00388">
    <property type="entry name" value="HisKA"/>
    <property type="match status" value="1"/>
</dbReference>
<dbReference type="Proteomes" id="UP000626180">
    <property type="component" value="Unassembled WGS sequence"/>
</dbReference>
<dbReference type="PROSITE" id="PS50109">
    <property type="entry name" value="HIS_KIN"/>
    <property type="match status" value="1"/>
</dbReference>
<dbReference type="EC" id="2.7.13.3" evidence="3"/>
<protein>
    <recommendedName>
        <fullName evidence="3">histidine kinase</fullName>
        <ecNumber evidence="3">2.7.13.3</ecNumber>
    </recommendedName>
</protein>
<dbReference type="InterPro" id="IPR036097">
    <property type="entry name" value="HisK_dim/P_sf"/>
</dbReference>
<comment type="catalytic activity">
    <reaction evidence="1">
        <text>ATP + protein L-histidine = ADP + protein N-phospho-L-histidine.</text>
        <dbReference type="EC" id="2.7.13.3"/>
    </reaction>
</comment>
<dbReference type="EMBL" id="JADMCD010000004">
    <property type="protein sequence ID" value="MBF8641090.1"/>
    <property type="molecule type" value="Genomic_DNA"/>
</dbReference>
<proteinExistence type="predicted"/>
<feature type="domain" description="Histidine kinase" evidence="12">
    <location>
        <begin position="198"/>
        <end position="410"/>
    </location>
</feature>
<dbReference type="EMBL" id="UAUF01000014">
    <property type="protein sequence ID" value="SPZ12213.1"/>
    <property type="molecule type" value="Genomic_DNA"/>
</dbReference>
<evidence type="ECO:0000256" key="2">
    <source>
        <dbReference type="ARBA" id="ARBA00004236"/>
    </source>
</evidence>
<evidence type="ECO:0000256" key="6">
    <source>
        <dbReference type="ARBA" id="ARBA00022679"/>
    </source>
</evidence>